<gene>
    <name evidence="1" type="ORF">CDAR_469111</name>
</gene>
<proteinExistence type="predicted"/>
<dbReference type="AlphaFoldDB" id="A0AAV4VGN1"/>
<reference evidence="1 2" key="1">
    <citation type="submission" date="2021-06" db="EMBL/GenBank/DDBJ databases">
        <title>Caerostris darwini draft genome.</title>
        <authorList>
            <person name="Kono N."/>
            <person name="Arakawa K."/>
        </authorList>
    </citation>
    <scope>NUCLEOTIDE SEQUENCE [LARGE SCALE GENOMIC DNA]</scope>
</reference>
<comment type="caution">
    <text evidence="1">The sequence shown here is derived from an EMBL/GenBank/DDBJ whole genome shotgun (WGS) entry which is preliminary data.</text>
</comment>
<keyword evidence="2" id="KW-1185">Reference proteome</keyword>
<dbReference type="EMBL" id="BPLQ01013000">
    <property type="protein sequence ID" value="GIY69095.1"/>
    <property type="molecule type" value="Genomic_DNA"/>
</dbReference>
<organism evidence="1 2">
    <name type="scientific">Caerostris darwini</name>
    <dbReference type="NCBI Taxonomy" id="1538125"/>
    <lineage>
        <taxon>Eukaryota</taxon>
        <taxon>Metazoa</taxon>
        <taxon>Ecdysozoa</taxon>
        <taxon>Arthropoda</taxon>
        <taxon>Chelicerata</taxon>
        <taxon>Arachnida</taxon>
        <taxon>Araneae</taxon>
        <taxon>Araneomorphae</taxon>
        <taxon>Entelegynae</taxon>
        <taxon>Araneoidea</taxon>
        <taxon>Araneidae</taxon>
        <taxon>Caerostris</taxon>
    </lineage>
</organism>
<evidence type="ECO:0000313" key="2">
    <source>
        <dbReference type="Proteomes" id="UP001054837"/>
    </source>
</evidence>
<protein>
    <submittedName>
        <fullName evidence="1">Uncharacterized protein</fullName>
    </submittedName>
</protein>
<dbReference type="Proteomes" id="UP001054837">
    <property type="component" value="Unassembled WGS sequence"/>
</dbReference>
<evidence type="ECO:0000313" key="1">
    <source>
        <dbReference type="EMBL" id="GIY69095.1"/>
    </source>
</evidence>
<sequence length="128" mass="14801">MTKYLSKKLVRLEIVTISAIKPVYVYRDSNIKCSKISPKNNLLGDRSDDCGGQETSTNTWPLRCCVSMIADDAKERLRRSVLSKPHVLLHIKEYILPWHVPRRCYKSLNLVSMKHKRTENSAQTLMLQ</sequence>
<name>A0AAV4VGN1_9ARAC</name>
<accession>A0AAV4VGN1</accession>